<dbReference type="GO" id="GO:0009986">
    <property type="term" value="C:cell surface"/>
    <property type="evidence" value="ECO:0007669"/>
    <property type="project" value="TreeGrafter"/>
</dbReference>
<dbReference type="AlphaFoldDB" id="A0A177TGC2"/>
<keyword evidence="3" id="KW-0964">Secreted</keyword>
<evidence type="ECO:0000256" key="11">
    <source>
        <dbReference type="SAM" id="Phobius"/>
    </source>
</evidence>
<evidence type="ECO:0000256" key="2">
    <source>
        <dbReference type="ARBA" id="ARBA00005641"/>
    </source>
</evidence>
<feature type="compositionally biased region" description="Low complexity" evidence="10">
    <location>
        <begin position="1"/>
        <end position="21"/>
    </location>
</feature>
<evidence type="ECO:0000256" key="9">
    <source>
        <dbReference type="ARBA" id="ARBA00038929"/>
    </source>
</evidence>
<proteinExistence type="inferred from homology"/>
<comment type="catalytic activity">
    <reaction evidence="8">
        <text>Successive hydrolysis of beta-D-glucose units from the non-reducing ends of (1-&gt;3)-beta-D-glucans, releasing alpha-glucose.</text>
        <dbReference type="EC" id="3.2.1.58"/>
    </reaction>
</comment>
<comment type="subcellular location">
    <subcellularLocation>
        <location evidence="1">Secreted</location>
    </subcellularLocation>
</comment>
<dbReference type="GO" id="GO:0009251">
    <property type="term" value="P:glucan catabolic process"/>
    <property type="evidence" value="ECO:0007669"/>
    <property type="project" value="TreeGrafter"/>
</dbReference>
<evidence type="ECO:0000256" key="5">
    <source>
        <dbReference type="ARBA" id="ARBA00022801"/>
    </source>
</evidence>
<keyword evidence="6" id="KW-0326">Glycosidase</keyword>
<feature type="domain" description="Glycoside hydrolase family 5" evidence="12">
    <location>
        <begin position="326"/>
        <end position="601"/>
    </location>
</feature>
<dbReference type="Pfam" id="PF00150">
    <property type="entry name" value="Cellulase"/>
    <property type="match status" value="1"/>
</dbReference>
<feature type="region of interest" description="Disordered" evidence="10">
    <location>
        <begin position="657"/>
        <end position="710"/>
    </location>
</feature>
<evidence type="ECO:0000256" key="8">
    <source>
        <dbReference type="ARBA" id="ARBA00036824"/>
    </source>
</evidence>
<evidence type="ECO:0000313" key="13">
    <source>
        <dbReference type="EMBL" id="KAE8255032.1"/>
    </source>
</evidence>
<keyword evidence="11" id="KW-0472">Membrane</keyword>
<evidence type="ECO:0000256" key="10">
    <source>
        <dbReference type="SAM" id="MobiDB-lite"/>
    </source>
</evidence>
<organism evidence="13 14">
    <name type="scientific">Tilletia indica</name>
    <dbReference type="NCBI Taxonomy" id="43049"/>
    <lineage>
        <taxon>Eukaryota</taxon>
        <taxon>Fungi</taxon>
        <taxon>Dikarya</taxon>
        <taxon>Basidiomycota</taxon>
        <taxon>Ustilaginomycotina</taxon>
        <taxon>Exobasidiomycetes</taxon>
        <taxon>Tilletiales</taxon>
        <taxon>Tilletiaceae</taxon>
        <taxon>Tilletia</taxon>
    </lineage>
</organism>
<dbReference type="PANTHER" id="PTHR31297:SF1">
    <property type="entry name" value="GLUCAN 1,3-BETA-GLUCOSIDASE I_II-RELATED"/>
    <property type="match status" value="1"/>
</dbReference>
<dbReference type="InterPro" id="IPR017853">
    <property type="entry name" value="GH"/>
</dbReference>
<protein>
    <recommendedName>
        <fullName evidence="9">glucan 1,3-beta-glucosidase</fullName>
        <ecNumber evidence="9">3.2.1.58</ecNumber>
    </recommendedName>
</protein>
<evidence type="ECO:0000259" key="12">
    <source>
        <dbReference type="Pfam" id="PF00150"/>
    </source>
</evidence>
<dbReference type="SUPFAM" id="SSF51445">
    <property type="entry name" value="(Trans)glycosidases"/>
    <property type="match status" value="1"/>
</dbReference>
<evidence type="ECO:0000256" key="4">
    <source>
        <dbReference type="ARBA" id="ARBA00022729"/>
    </source>
</evidence>
<comment type="caution">
    <text evidence="13">The sequence shown here is derived from an EMBL/GenBank/DDBJ whole genome shotgun (WGS) entry which is preliminary data.</text>
</comment>
<dbReference type="EMBL" id="LWDF02000172">
    <property type="protein sequence ID" value="KAE8255032.1"/>
    <property type="molecule type" value="Genomic_DNA"/>
</dbReference>
<accession>A0A177TGC2</accession>
<keyword evidence="5" id="KW-0378">Hydrolase</keyword>
<keyword evidence="11" id="KW-0812">Transmembrane</keyword>
<reference evidence="13" key="2">
    <citation type="journal article" date="2019" name="IMA Fungus">
        <title>Genome sequencing and comparison of five Tilletia species to identify candidate genes for the detection of regulated species infecting wheat.</title>
        <authorList>
            <person name="Nguyen H.D.T."/>
            <person name="Sultana T."/>
            <person name="Kesanakurti P."/>
            <person name="Hambleton S."/>
        </authorList>
    </citation>
    <scope>NUCLEOTIDE SEQUENCE</scope>
    <source>
        <strain evidence="13">DAOMC 236416</strain>
    </source>
</reference>
<dbReference type="Proteomes" id="UP000077521">
    <property type="component" value="Unassembled WGS sequence"/>
</dbReference>
<dbReference type="Gene3D" id="3.20.20.80">
    <property type="entry name" value="Glycosidases"/>
    <property type="match status" value="1"/>
</dbReference>
<dbReference type="EC" id="3.2.1.58" evidence="9"/>
<evidence type="ECO:0000256" key="7">
    <source>
        <dbReference type="ARBA" id="ARBA00023316"/>
    </source>
</evidence>
<dbReference type="GO" id="GO:0071555">
    <property type="term" value="P:cell wall organization"/>
    <property type="evidence" value="ECO:0007669"/>
    <property type="project" value="UniProtKB-KW"/>
</dbReference>
<feature type="compositionally biased region" description="Gly residues" evidence="10">
    <location>
        <begin position="660"/>
        <end position="670"/>
    </location>
</feature>
<evidence type="ECO:0000256" key="3">
    <source>
        <dbReference type="ARBA" id="ARBA00022525"/>
    </source>
</evidence>
<feature type="compositionally biased region" description="Polar residues" evidence="10">
    <location>
        <begin position="46"/>
        <end position="69"/>
    </location>
</feature>
<keyword evidence="7" id="KW-0961">Cell wall biogenesis/degradation</keyword>
<feature type="transmembrane region" description="Helical" evidence="11">
    <location>
        <begin position="216"/>
        <end position="237"/>
    </location>
</feature>
<evidence type="ECO:0000256" key="1">
    <source>
        <dbReference type="ARBA" id="ARBA00004613"/>
    </source>
</evidence>
<name>A0A177TGC2_9BASI</name>
<feature type="region of interest" description="Disordered" evidence="10">
    <location>
        <begin position="1"/>
        <end position="84"/>
    </location>
</feature>
<keyword evidence="14" id="KW-1185">Reference proteome</keyword>
<dbReference type="GO" id="GO:0004338">
    <property type="term" value="F:glucan exo-1,3-beta-glucosidase activity"/>
    <property type="evidence" value="ECO:0007669"/>
    <property type="project" value="UniProtKB-EC"/>
</dbReference>
<evidence type="ECO:0000313" key="14">
    <source>
        <dbReference type="Proteomes" id="UP000077521"/>
    </source>
</evidence>
<keyword evidence="4" id="KW-0732">Signal</keyword>
<sequence length="710" mass="76312">MDYPPQQQQQGQPQMQQYQQHQELDQGGGFYTQPLAYRSSGHLGQPDSSSIKSTTDFYSPSGSPRPSFNQHRDLQNGPYSANSSSAMVNAQGQQYYQDPNSQSHYGALQHDLGERRGAGEAGSIAGASGYGQARSSTASLISERATTPGGPAYRNAQPAQGSALRNAFPMTAEGAQSNTSGAIAGSGLAAPSGTGYRPVLKGGISEKKTFQQRQPWFIRFFLLFMLCAVGGGVFALVKILQDKAKGAGYVPYSVPGGTGTVSTYFTLPAWNFTDPNSKAFGVNLGNFLVLERWLDEDTFVSMCGADVFDEYHCTKSLGSAQAMTALQNHFNTFIAESDIDAMQRVGVNVVRITLGFWALIPTLANEPYVDAGQLEQLKKVLGWLNTRRMRAIISLHGLPGSQSGDQSTGQFRSQSHGASWFSADNQQRSVATVQALSDWITALTPELASTISAVLPVNEPDQRHNDDGTFAQTLQNFYTQSYAILSKINMVMALHSGQGPSSYPPAWNSWLSDKDPNTILWEAHPYPGWFPARTSKHAIYKRICDVTQLAAQLPNNIPVFVGEFSVLSGITEAGWVDSYWQTQLAAYSQSAGSTFWTWKANNSTTPVVALPGNEMANYNFQGLIQQGTILAPPRGRTIATYLSLLPNNACSLAASTAPAAGGGSGDGSGSDTGDDGAGNPTSVPQTRRRGAIGRSDVVVAPGRLRRRSMV</sequence>
<keyword evidence="11" id="KW-1133">Transmembrane helix</keyword>
<dbReference type="InterPro" id="IPR001547">
    <property type="entry name" value="Glyco_hydro_5"/>
</dbReference>
<dbReference type="GO" id="GO:0005576">
    <property type="term" value="C:extracellular region"/>
    <property type="evidence" value="ECO:0007669"/>
    <property type="project" value="UniProtKB-SubCell"/>
</dbReference>
<gene>
    <name evidence="13" type="ORF">A4X13_0g3190</name>
</gene>
<dbReference type="PANTHER" id="PTHR31297">
    <property type="entry name" value="GLUCAN ENDO-1,6-BETA-GLUCOSIDASE B"/>
    <property type="match status" value="1"/>
</dbReference>
<dbReference type="InterPro" id="IPR050386">
    <property type="entry name" value="Glycosyl_hydrolase_5"/>
</dbReference>
<evidence type="ECO:0000256" key="6">
    <source>
        <dbReference type="ARBA" id="ARBA00023295"/>
    </source>
</evidence>
<comment type="similarity">
    <text evidence="2">Belongs to the glycosyl hydrolase 5 (cellulase A) family.</text>
</comment>
<reference evidence="13" key="1">
    <citation type="submission" date="2016-04" db="EMBL/GenBank/DDBJ databases">
        <authorList>
            <person name="Nguyen H.D."/>
            <person name="Samba Siva P."/>
            <person name="Cullis J."/>
            <person name="Levesque C.A."/>
            <person name="Hambleton S."/>
        </authorList>
    </citation>
    <scope>NUCLEOTIDE SEQUENCE</scope>
    <source>
        <strain evidence="13">DAOMC 236416</strain>
    </source>
</reference>